<name>A0ACB8Y847_ARCLA</name>
<dbReference type="EMBL" id="CM042059">
    <property type="protein sequence ID" value="KAI3681270.1"/>
    <property type="molecule type" value="Genomic_DNA"/>
</dbReference>
<sequence>MSKVQALRDYHAGVEEETSYFGLKVAEEANEYCSSLVGLKDSPEGIEGDFYGDRRNDDALMTNMGNEVWGRYMHALDEMRERCRGKKMKDD</sequence>
<organism evidence="1 2">
    <name type="scientific">Arctium lappa</name>
    <name type="common">Greater burdock</name>
    <name type="synonym">Lappa major</name>
    <dbReference type="NCBI Taxonomy" id="4217"/>
    <lineage>
        <taxon>Eukaryota</taxon>
        <taxon>Viridiplantae</taxon>
        <taxon>Streptophyta</taxon>
        <taxon>Embryophyta</taxon>
        <taxon>Tracheophyta</taxon>
        <taxon>Spermatophyta</taxon>
        <taxon>Magnoliopsida</taxon>
        <taxon>eudicotyledons</taxon>
        <taxon>Gunneridae</taxon>
        <taxon>Pentapetalae</taxon>
        <taxon>asterids</taxon>
        <taxon>campanulids</taxon>
        <taxon>Asterales</taxon>
        <taxon>Asteraceae</taxon>
        <taxon>Carduoideae</taxon>
        <taxon>Cardueae</taxon>
        <taxon>Arctiinae</taxon>
        <taxon>Arctium</taxon>
    </lineage>
</organism>
<reference evidence="2" key="1">
    <citation type="journal article" date="2022" name="Mol. Ecol. Resour.">
        <title>The genomes of chicory, endive, great burdock and yacon provide insights into Asteraceae palaeo-polyploidization history and plant inulin production.</title>
        <authorList>
            <person name="Fan W."/>
            <person name="Wang S."/>
            <person name="Wang H."/>
            <person name="Wang A."/>
            <person name="Jiang F."/>
            <person name="Liu H."/>
            <person name="Zhao H."/>
            <person name="Xu D."/>
            <person name="Zhang Y."/>
        </authorList>
    </citation>
    <scope>NUCLEOTIDE SEQUENCE [LARGE SCALE GENOMIC DNA]</scope>
    <source>
        <strain evidence="2">cv. Niubang</strain>
    </source>
</reference>
<evidence type="ECO:0000313" key="2">
    <source>
        <dbReference type="Proteomes" id="UP001055879"/>
    </source>
</evidence>
<dbReference type="Proteomes" id="UP001055879">
    <property type="component" value="Linkage Group LG13"/>
</dbReference>
<keyword evidence="2" id="KW-1185">Reference proteome</keyword>
<proteinExistence type="predicted"/>
<gene>
    <name evidence="1" type="ORF">L6452_36060</name>
</gene>
<accession>A0ACB8Y847</accession>
<evidence type="ECO:0000313" key="1">
    <source>
        <dbReference type="EMBL" id="KAI3681270.1"/>
    </source>
</evidence>
<reference evidence="1 2" key="2">
    <citation type="journal article" date="2022" name="Mol. Ecol. Resour.">
        <title>The genomes of chicory, endive, great burdock and yacon provide insights into Asteraceae paleo-polyploidization history and plant inulin production.</title>
        <authorList>
            <person name="Fan W."/>
            <person name="Wang S."/>
            <person name="Wang H."/>
            <person name="Wang A."/>
            <person name="Jiang F."/>
            <person name="Liu H."/>
            <person name="Zhao H."/>
            <person name="Xu D."/>
            <person name="Zhang Y."/>
        </authorList>
    </citation>
    <scope>NUCLEOTIDE SEQUENCE [LARGE SCALE GENOMIC DNA]</scope>
    <source>
        <strain evidence="2">cv. Niubang</strain>
    </source>
</reference>
<comment type="caution">
    <text evidence="1">The sequence shown here is derived from an EMBL/GenBank/DDBJ whole genome shotgun (WGS) entry which is preliminary data.</text>
</comment>
<protein>
    <submittedName>
        <fullName evidence="1">Uncharacterized protein</fullName>
    </submittedName>
</protein>